<dbReference type="NCBIfam" id="TIGR01557">
    <property type="entry name" value="myb_SHAQKYF"/>
    <property type="match status" value="1"/>
</dbReference>
<dbReference type="Proteomes" id="UP001370490">
    <property type="component" value="Unassembled WGS sequence"/>
</dbReference>
<evidence type="ECO:0000256" key="5">
    <source>
        <dbReference type="ARBA" id="ARBA00023242"/>
    </source>
</evidence>
<dbReference type="InterPro" id="IPR006447">
    <property type="entry name" value="Myb_dom_plants"/>
</dbReference>
<keyword evidence="6" id="KW-0863">Zinc-finger</keyword>
<evidence type="ECO:0000256" key="2">
    <source>
        <dbReference type="ARBA" id="ARBA00023015"/>
    </source>
</evidence>
<keyword evidence="6" id="KW-0479">Metal-binding</keyword>
<feature type="domain" description="SANT" evidence="10">
    <location>
        <begin position="135"/>
        <end position="183"/>
    </location>
</feature>
<evidence type="ECO:0000259" key="8">
    <source>
        <dbReference type="PROSITE" id="PS50090"/>
    </source>
</evidence>
<keyword evidence="4" id="KW-0804">Transcription</keyword>
<dbReference type="SUPFAM" id="SSF46689">
    <property type="entry name" value="Homeodomain-like"/>
    <property type="match status" value="1"/>
</dbReference>
<evidence type="ECO:0000259" key="10">
    <source>
        <dbReference type="PROSITE" id="PS51293"/>
    </source>
</evidence>
<dbReference type="PROSITE" id="PS50090">
    <property type="entry name" value="MYB_LIKE"/>
    <property type="match status" value="1"/>
</dbReference>
<feature type="domain" description="HTH myb-type" evidence="11">
    <location>
        <begin position="134"/>
        <end position="183"/>
    </location>
</feature>
<evidence type="ECO:0000259" key="9">
    <source>
        <dbReference type="PROSITE" id="PS50158"/>
    </source>
</evidence>
<feature type="region of interest" description="Disordered" evidence="7">
    <location>
        <begin position="186"/>
        <end position="218"/>
    </location>
</feature>
<name>A0AAN8VKQ5_9MAGN</name>
<evidence type="ECO:0000256" key="7">
    <source>
        <dbReference type="SAM" id="MobiDB-lite"/>
    </source>
</evidence>
<sequence length="319" mass="35237">MKESIRKCSHCGNNGHNSRTCNAVTLFGVKIVVERDNKTEDDPMMKSHSMGNLHSYALGLHNSTHDSGYLSDGPVHTRKYKAAHERLKDSLVLSKERSNITFKNKYVLGILIEDWFGSTFIFLMDLIGVGLGIPWTEEEHRRFLEGLERLGKGDWRGISKKFVTTRTPTQVASHAQKYFLRQQVAASPSPSSCDKKKKRRPSLFDMPSYKQSRQDQSPQCMVVPLPERVLSAGMTPRGQGLQFTVFKAPQTQSYGNFANCALNKSSQFLTSSSSLMSSQAAAAAAAAAANASSISSQDAFLELRLGPPDASISPQMMCH</sequence>
<dbReference type="PANTHER" id="PTHR44191:SF45">
    <property type="entry name" value="TRANSCRIPTION FACTOR MYB1R1-LIKE"/>
    <property type="match status" value="1"/>
</dbReference>
<accession>A0AAN8VKQ5</accession>
<evidence type="ECO:0000259" key="11">
    <source>
        <dbReference type="PROSITE" id="PS51294"/>
    </source>
</evidence>
<dbReference type="Gene3D" id="1.10.10.60">
    <property type="entry name" value="Homeodomain-like"/>
    <property type="match status" value="1"/>
</dbReference>
<comment type="subcellular location">
    <subcellularLocation>
        <location evidence="1">Nucleus</location>
    </subcellularLocation>
</comment>
<dbReference type="InterPro" id="IPR001005">
    <property type="entry name" value="SANT/Myb"/>
</dbReference>
<dbReference type="InterPro" id="IPR009057">
    <property type="entry name" value="Homeodomain-like_sf"/>
</dbReference>
<dbReference type="Pfam" id="PF00249">
    <property type="entry name" value="Myb_DNA-binding"/>
    <property type="match status" value="1"/>
</dbReference>
<dbReference type="SMART" id="SM00717">
    <property type="entry name" value="SANT"/>
    <property type="match status" value="1"/>
</dbReference>
<keyword evidence="13" id="KW-1185">Reference proteome</keyword>
<dbReference type="PROSITE" id="PS50158">
    <property type="entry name" value="ZF_CCHC"/>
    <property type="match status" value="1"/>
</dbReference>
<dbReference type="InterPro" id="IPR017884">
    <property type="entry name" value="SANT_dom"/>
</dbReference>
<evidence type="ECO:0000256" key="6">
    <source>
        <dbReference type="PROSITE-ProRule" id="PRU00047"/>
    </source>
</evidence>
<dbReference type="GO" id="GO:0006355">
    <property type="term" value="P:regulation of DNA-templated transcription"/>
    <property type="evidence" value="ECO:0007669"/>
    <property type="project" value="UniProtKB-ARBA"/>
</dbReference>
<dbReference type="GO" id="GO:0008270">
    <property type="term" value="F:zinc ion binding"/>
    <property type="evidence" value="ECO:0007669"/>
    <property type="project" value="UniProtKB-KW"/>
</dbReference>
<dbReference type="InterPro" id="IPR052245">
    <property type="entry name" value="Plant_Stress_Dev_TF"/>
</dbReference>
<evidence type="ECO:0000256" key="3">
    <source>
        <dbReference type="ARBA" id="ARBA00023125"/>
    </source>
</evidence>
<dbReference type="EMBL" id="JBAMMX010000007">
    <property type="protein sequence ID" value="KAK6936878.1"/>
    <property type="molecule type" value="Genomic_DNA"/>
</dbReference>
<dbReference type="PROSITE" id="PS51293">
    <property type="entry name" value="SANT"/>
    <property type="match status" value="1"/>
</dbReference>
<dbReference type="AlphaFoldDB" id="A0AAN8VKQ5"/>
<dbReference type="GO" id="GO:0005634">
    <property type="term" value="C:nucleus"/>
    <property type="evidence" value="ECO:0007669"/>
    <property type="project" value="UniProtKB-SubCell"/>
</dbReference>
<dbReference type="InterPro" id="IPR001878">
    <property type="entry name" value="Znf_CCHC"/>
</dbReference>
<keyword evidence="5" id="KW-0539">Nucleus</keyword>
<reference evidence="12 13" key="1">
    <citation type="submission" date="2023-12" db="EMBL/GenBank/DDBJ databases">
        <title>A high-quality genome assembly for Dillenia turbinata (Dilleniales).</title>
        <authorList>
            <person name="Chanderbali A."/>
        </authorList>
    </citation>
    <scope>NUCLEOTIDE SEQUENCE [LARGE SCALE GENOMIC DNA]</scope>
    <source>
        <strain evidence="12">LSX21</strain>
        <tissue evidence="12">Leaf</tissue>
    </source>
</reference>
<dbReference type="FunFam" id="1.10.10.60:FF:000009">
    <property type="entry name" value="transcription factor MYB1R1"/>
    <property type="match status" value="1"/>
</dbReference>
<feature type="domain" description="Myb-like" evidence="8">
    <location>
        <begin position="134"/>
        <end position="179"/>
    </location>
</feature>
<evidence type="ECO:0000313" key="13">
    <source>
        <dbReference type="Proteomes" id="UP001370490"/>
    </source>
</evidence>
<keyword evidence="2" id="KW-0805">Transcription regulation</keyword>
<keyword evidence="6" id="KW-0862">Zinc</keyword>
<evidence type="ECO:0000256" key="1">
    <source>
        <dbReference type="ARBA" id="ARBA00004123"/>
    </source>
</evidence>
<dbReference type="InterPro" id="IPR017930">
    <property type="entry name" value="Myb_dom"/>
</dbReference>
<proteinExistence type="predicted"/>
<dbReference type="PROSITE" id="PS51294">
    <property type="entry name" value="HTH_MYB"/>
    <property type="match status" value="1"/>
</dbReference>
<comment type="caution">
    <text evidence="12">The sequence shown here is derived from an EMBL/GenBank/DDBJ whole genome shotgun (WGS) entry which is preliminary data.</text>
</comment>
<feature type="compositionally biased region" description="Polar residues" evidence="7">
    <location>
        <begin position="209"/>
        <end position="218"/>
    </location>
</feature>
<evidence type="ECO:0000313" key="12">
    <source>
        <dbReference type="EMBL" id="KAK6936878.1"/>
    </source>
</evidence>
<feature type="domain" description="CCHC-type" evidence="9">
    <location>
        <begin position="6"/>
        <end position="21"/>
    </location>
</feature>
<evidence type="ECO:0000256" key="4">
    <source>
        <dbReference type="ARBA" id="ARBA00023163"/>
    </source>
</evidence>
<dbReference type="GO" id="GO:0003677">
    <property type="term" value="F:DNA binding"/>
    <property type="evidence" value="ECO:0007669"/>
    <property type="project" value="UniProtKB-KW"/>
</dbReference>
<protein>
    <submittedName>
        <fullName evidence="12">SANT/Myb domain</fullName>
    </submittedName>
</protein>
<dbReference type="GO" id="GO:0009723">
    <property type="term" value="P:response to ethylene"/>
    <property type="evidence" value="ECO:0007669"/>
    <property type="project" value="TreeGrafter"/>
</dbReference>
<dbReference type="GO" id="GO:0009739">
    <property type="term" value="P:response to gibberellin"/>
    <property type="evidence" value="ECO:0007669"/>
    <property type="project" value="TreeGrafter"/>
</dbReference>
<dbReference type="CDD" id="cd00167">
    <property type="entry name" value="SANT"/>
    <property type="match status" value="1"/>
</dbReference>
<gene>
    <name evidence="12" type="ORF">RJ641_033908</name>
</gene>
<keyword evidence="3" id="KW-0238">DNA-binding</keyword>
<organism evidence="12 13">
    <name type="scientific">Dillenia turbinata</name>
    <dbReference type="NCBI Taxonomy" id="194707"/>
    <lineage>
        <taxon>Eukaryota</taxon>
        <taxon>Viridiplantae</taxon>
        <taxon>Streptophyta</taxon>
        <taxon>Embryophyta</taxon>
        <taxon>Tracheophyta</taxon>
        <taxon>Spermatophyta</taxon>
        <taxon>Magnoliopsida</taxon>
        <taxon>eudicotyledons</taxon>
        <taxon>Gunneridae</taxon>
        <taxon>Pentapetalae</taxon>
        <taxon>Dilleniales</taxon>
        <taxon>Dilleniaceae</taxon>
        <taxon>Dillenia</taxon>
    </lineage>
</organism>
<dbReference type="PANTHER" id="PTHR44191">
    <property type="entry name" value="TRANSCRIPTION FACTOR KUA1"/>
    <property type="match status" value="1"/>
</dbReference>